<sequence length="120" mass="13009">MFVKDSVSHNEEKKPSFLGWSGGGGVEKDLQKEGGRGGARNCDSMKFAFLRRNSFCRKIAFLLFESCNGTRSEGEGGENINGGSDGRAEWFLVEPEWTHSSTTVPVKGRLSSISTDGKSG</sequence>
<feature type="compositionally biased region" description="Basic and acidic residues" evidence="1">
    <location>
        <begin position="1"/>
        <end position="15"/>
    </location>
</feature>
<evidence type="ECO:0000313" key="2">
    <source>
        <dbReference type="EMBL" id="GIY06516.1"/>
    </source>
</evidence>
<feature type="region of interest" description="Disordered" evidence="1">
    <location>
        <begin position="1"/>
        <end position="40"/>
    </location>
</feature>
<accession>A0AAV4QDW3</accession>
<evidence type="ECO:0000256" key="1">
    <source>
        <dbReference type="SAM" id="MobiDB-lite"/>
    </source>
</evidence>
<feature type="compositionally biased region" description="Basic and acidic residues" evidence="1">
    <location>
        <begin position="26"/>
        <end position="35"/>
    </location>
</feature>
<evidence type="ECO:0000313" key="3">
    <source>
        <dbReference type="Proteomes" id="UP001054837"/>
    </source>
</evidence>
<gene>
    <name evidence="2" type="ORF">CDAR_45201</name>
</gene>
<dbReference type="Proteomes" id="UP001054837">
    <property type="component" value="Unassembled WGS sequence"/>
</dbReference>
<organism evidence="2 3">
    <name type="scientific">Caerostris darwini</name>
    <dbReference type="NCBI Taxonomy" id="1538125"/>
    <lineage>
        <taxon>Eukaryota</taxon>
        <taxon>Metazoa</taxon>
        <taxon>Ecdysozoa</taxon>
        <taxon>Arthropoda</taxon>
        <taxon>Chelicerata</taxon>
        <taxon>Arachnida</taxon>
        <taxon>Araneae</taxon>
        <taxon>Araneomorphae</taxon>
        <taxon>Entelegynae</taxon>
        <taxon>Araneoidea</taxon>
        <taxon>Araneidae</taxon>
        <taxon>Caerostris</taxon>
    </lineage>
</organism>
<dbReference type="AlphaFoldDB" id="A0AAV4QDW3"/>
<proteinExistence type="predicted"/>
<comment type="caution">
    <text evidence="2">The sequence shown here is derived from an EMBL/GenBank/DDBJ whole genome shotgun (WGS) entry which is preliminary data.</text>
</comment>
<reference evidence="2 3" key="1">
    <citation type="submission" date="2021-06" db="EMBL/GenBank/DDBJ databases">
        <title>Caerostris darwini draft genome.</title>
        <authorList>
            <person name="Kono N."/>
            <person name="Arakawa K."/>
        </authorList>
    </citation>
    <scope>NUCLEOTIDE SEQUENCE [LARGE SCALE GENOMIC DNA]</scope>
</reference>
<protein>
    <submittedName>
        <fullName evidence="2">Uncharacterized protein</fullName>
    </submittedName>
</protein>
<name>A0AAV4QDW3_9ARAC</name>
<dbReference type="EMBL" id="BPLQ01004223">
    <property type="protein sequence ID" value="GIY06516.1"/>
    <property type="molecule type" value="Genomic_DNA"/>
</dbReference>
<keyword evidence="3" id="KW-1185">Reference proteome</keyword>